<evidence type="ECO:0000313" key="1">
    <source>
        <dbReference type="EMBL" id="JAH71450.1"/>
    </source>
</evidence>
<name>A0A0E9V1Z1_ANGAN</name>
<dbReference type="AlphaFoldDB" id="A0A0E9V1Z1"/>
<reference evidence="1" key="1">
    <citation type="submission" date="2014-11" db="EMBL/GenBank/DDBJ databases">
        <authorList>
            <person name="Amaro Gonzalez C."/>
        </authorList>
    </citation>
    <scope>NUCLEOTIDE SEQUENCE</scope>
</reference>
<reference evidence="1" key="2">
    <citation type="journal article" date="2015" name="Fish Shellfish Immunol.">
        <title>Early steps in the European eel (Anguilla anguilla)-Vibrio vulnificus interaction in the gills: Role of the RtxA13 toxin.</title>
        <authorList>
            <person name="Callol A."/>
            <person name="Pajuelo D."/>
            <person name="Ebbesson L."/>
            <person name="Teles M."/>
            <person name="MacKenzie S."/>
            <person name="Amaro C."/>
        </authorList>
    </citation>
    <scope>NUCLEOTIDE SEQUENCE</scope>
</reference>
<protein>
    <submittedName>
        <fullName evidence="1">Uncharacterized protein</fullName>
    </submittedName>
</protein>
<proteinExistence type="predicted"/>
<dbReference type="EMBL" id="GBXM01037127">
    <property type="protein sequence ID" value="JAH71450.1"/>
    <property type="molecule type" value="Transcribed_RNA"/>
</dbReference>
<organism evidence="1">
    <name type="scientific">Anguilla anguilla</name>
    <name type="common">European freshwater eel</name>
    <name type="synonym">Muraena anguilla</name>
    <dbReference type="NCBI Taxonomy" id="7936"/>
    <lineage>
        <taxon>Eukaryota</taxon>
        <taxon>Metazoa</taxon>
        <taxon>Chordata</taxon>
        <taxon>Craniata</taxon>
        <taxon>Vertebrata</taxon>
        <taxon>Euteleostomi</taxon>
        <taxon>Actinopterygii</taxon>
        <taxon>Neopterygii</taxon>
        <taxon>Teleostei</taxon>
        <taxon>Anguilliformes</taxon>
        <taxon>Anguillidae</taxon>
        <taxon>Anguilla</taxon>
    </lineage>
</organism>
<sequence length="37" mass="4558">MQMSYCKMTPLMQWRKRKQKVCKRRKDCAEEGVLTHE</sequence>
<accession>A0A0E9V1Z1</accession>